<reference evidence="3 4" key="1">
    <citation type="submission" date="2018-09" db="EMBL/GenBank/DDBJ databases">
        <title>Genome sequencing of strain 6GH32-13.</title>
        <authorList>
            <person name="Weon H.-Y."/>
            <person name="Heo J."/>
            <person name="Kwon S.-W."/>
        </authorList>
    </citation>
    <scope>NUCLEOTIDE SEQUENCE [LARGE SCALE GENOMIC DNA]</scope>
    <source>
        <strain evidence="3 4">5GH32-13</strain>
    </source>
</reference>
<dbReference type="InterPro" id="IPR050902">
    <property type="entry name" value="ABC_Transporter_SBP"/>
</dbReference>
<evidence type="ECO:0000313" key="3">
    <source>
        <dbReference type="EMBL" id="AXY77190.1"/>
    </source>
</evidence>
<dbReference type="RefSeq" id="WP_119053066.1">
    <property type="nucleotide sequence ID" value="NZ_CP032157.1"/>
</dbReference>
<dbReference type="SUPFAM" id="SSF53807">
    <property type="entry name" value="Helical backbone' metal receptor"/>
    <property type="match status" value="1"/>
</dbReference>
<dbReference type="PANTHER" id="PTHR30535:SF4">
    <property type="entry name" value="HEMIN-BINDING PERIPLASMIC PROTEIN HMUT"/>
    <property type="match status" value="1"/>
</dbReference>
<dbReference type="PANTHER" id="PTHR30535">
    <property type="entry name" value="VITAMIN B12-BINDING PROTEIN"/>
    <property type="match status" value="1"/>
</dbReference>
<dbReference type="PROSITE" id="PS50983">
    <property type="entry name" value="FE_B12_PBP"/>
    <property type="match status" value="1"/>
</dbReference>
<evidence type="ECO:0000256" key="1">
    <source>
        <dbReference type="SAM" id="SignalP"/>
    </source>
</evidence>
<sequence>MANKKRYLLPLALFFLFSSLSAQQRIVSLSGAISEMLCALSLEPQIVGVDVTSNYPASLQQKPHVGHNRTISAESILALRPTLVLGIQNEMKQEVIEQLTAVKVKVQLLPAAYSADGTRQLLQEIAQATGTTDKAKELRATFDKQLAALKITPLKKKVLFIYARGTGSMTVSGTGTALNSMIELAGAQNAITGFTQFKPLSAESLVAANPDVILLFDSGLQSVGGADGLQTVQGISATNAGKNKKIISMDGQLLSGFGLRLPAAIAELNKKLL</sequence>
<keyword evidence="1" id="KW-0732">Signal</keyword>
<dbReference type="Proteomes" id="UP000263900">
    <property type="component" value="Chromosome"/>
</dbReference>
<organism evidence="3 4">
    <name type="scientific">Paraflavitalea soli</name>
    <dbReference type="NCBI Taxonomy" id="2315862"/>
    <lineage>
        <taxon>Bacteria</taxon>
        <taxon>Pseudomonadati</taxon>
        <taxon>Bacteroidota</taxon>
        <taxon>Chitinophagia</taxon>
        <taxon>Chitinophagales</taxon>
        <taxon>Chitinophagaceae</taxon>
        <taxon>Paraflavitalea</taxon>
    </lineage>
</organism>
<proteinExistence type="predicted"/>
<dbReference type="EMBL" id="CP032157">
    <property type="protein sequence ID" value="AXY77190.1"/>
    <property type="molecule type" value="Genomic_DNA"/>
</dbReference>
<protein>
    <submittedName>
        <fullName evidence="3">Hemin ABC transporter substrate-binding protein</fullName>
    </submittedName>
</protein>
<feature type="signal peptide" evidence="1">
    <location>
        <begin position="1"/>
        <end position="22"/>
    </location>
</feature>
<dbReference type="InterPro" id="IPR002491">
    <property type="entry name" value="ABC_transptr_periplasmic_BD"/>
</dbReference>
<feature type="domain" description="Fe/B12 periplasmic-binding" evidence="2">
    <location>
        <begin position="25"/>
        <end position="273"/>
    </location>
</feature>
<dbReference type="OrthoDB" id="9797736at2"/>
<name>A0A3B7MVW7_9BACT</name>
<dbReference type="Gene3D" id="3.40.50.1980">
    <property type="entry name" value="Nitrogenase molybdenum iron protein domain"/>
    <property type="match status" value="2"/>
</dbReference>
<evidence type="ECO:0000313" key="4">
    <source>
        <dbReference type="Proteomes" id="UP000263900"/>
    </source>
</evidence>
<dbReference type="KEGG" id="pseg:D3H65_25815"/>
<evidence type="ECO:0000259" key="2">
    <source>
        <dbReference type="PROSITE" id="PS50983"/>
    </source>
</evidence>
<gene>
    <name evidence="3" type="ORF">D3H65_25815</name>
</gene>
<dbReference type="Pfam" id="PF01497">
    <property type="entry name" value="Peripla_BP_2"/>
    <property type="match status" value="1"/>
</dbReference>
<accession>A0A3B7MVW7</accession>
<feature type="chain" id="PRO_5017702029" evidence="1">
    <location>
        <begin position="23"/>
        <end position="273"/>
    </location>
</feature>
<dbReference type="AlphaFoldDB" id="A0A3B7MVW7"/>
<keyword evidence="4" id="KW-1185">Reference proteome</keyword>